<comment type="caution">
    <text evidence="8">The sequence shown here is derived from an EMBL/GenBank/DDBJ whole genome shotgun (WGS) entry which is preliminary data.</text>
</comment>
<dbReference type="SUPFAM" id="SSF56801">
    <property type="entry name" value="Acetyl-CoA synthetase-like"/>
    <property type="match status" value="6"/>
</dbReference>
<protein>
    <submittedName>
        <fullName evidence="8">Probable non-ribosomal peptide synthetase PstA</fullName>
    </submittedName>
</protein>
<dbReference type="Gene3D" id="2.30.38.10">
    <property type="entry name" value="Luciferase, Domain 3"/>
    <property type="match status" value="1"/>
</dbReference>
<dbReference type="FunFam" id="3.30.559.10:FF:000012">
    <property type="entry name" value="Non-ribosomal peptide synthetase"/>
    <property type="match status" value="1"/>
</dbReference>
<dbReference type="GO" id="GO:0017000">
    <property type="term" value="P:antibiotic biosynthetic process"/>
    <property type="evidence" value="ECO:0007669"/>
    <property type="project" value="UniProtKB-KW"/>
</dbReference>
<dbReference type="CDD" id="cd19543">
    <property type="entry name" value="DCL_NRPS"/>
    <property type="match status" value="2"/>
</dbReference>
<dbReference type="InterPro" id="IPR001242">
    <property type="entry name" value="Condensation_dom"/>
</dbReference>
<evidence type="ECO:0000256" key="3">
    <source>
        <dbReference type="ARBA" id="ARBA00022450"/>
    </source>
</evidence>
<dbReference type="GO" id="GO:0044550">
    <property type="term" value="P:secondary metabolite biosynthetic process"/>
    <property type="evidence" value="ECO:0007669"/>
    <property type="project" value="UniProtKB-ARBA"/>
</dbReference>
<dbReference type="Pfam" id="PF00668">
    <property type="entry name" value="Condensation"/>
    <property type="match status" value="9"/>
</dbReference>
<dbReference type="FunFam" id="3.30.300.30:FF:000010">
    <property type="entry name" value="Enterobactin synthetase component F"/>
    <property type="match status" value="6"/>
</dbReference>
<dbReference type="GO" id="GO:0008610">
    <property type="term" value="P:lipid biosynthetic process"/>
    <property type="evidence" value="ECO:0007669"/>
    <property type="project" value="UniProtKB-ARBA"/>
</dbReference>
<dbReference type="InterPro" id="IPR045851">
    <property type="entry name" value="AMP-bd_C_sf"/>
</dbReference>
<keyword evidence="5" id="KW-0677">Repeat</keyword>
<keyword evidence="4" id="KW-0597">Phosphoprotein</keyword>
<dbReference type="NCBIfam" id="TIGR01733">
    <property type="entry name" value="AA-adenyl-dom"/>
    <property type="match status" value="6"/>
</dbReference>
<dbReference type="Gene3D" id="3.40.50.12780">
    <property type="entry name" value="N-terminal domain of ligase-like"/>
    <property type="match status" value="5"/>
</dbReference>
<dbReference type="InterPro" id="IPR042099">
    <property type="entry name" value="ANL_N_sf"/>
</dbReference>
<dbReference type="InterPro" id="IPR010060">
    <property type="entry name" value="NRPS_synth"/>
</dbReference>
<feature type="domain" description="Carrier" evidence="7">
    <location>
        <begin position="5516"/>
        <end position="5591"/>
    </location>
</feature>
<dbReference type="InterPro" id="IPR010071">
    <property type="entry name" value="AA_adenyl_dom"/>
</dbReference>
<dbReference type="GO" id="GO:0005829">
    <property type="term" value="C:cytosol"/>
    <property type="evidence" value="ECO:0007669"/>
    <property type="project" value="TreeGrafter"/>
</dbReference>
<keyword evidence="3" id="KW-0596">Phosphopantetheine</keyword>
<dbReference type="FunFam" id="3.40.50.980:FF:000001">
    <property type="entry name" value="Non-ribosomal peptide synthetase"/>
    <property type="match status" value="5"/>
</dbReference>
<dbReference type="FunFam" id="3.40.50.12780:FF:000012">
    <property type="entry name" value="Non-ribosomal peptide synthetase"/>
    <property type="match status" value="5"/>
</dbReference>
<comment type="cofactor">
    <cofactor evidence="1">
        <name>pantetheine 4'-phosphate</name>
        <dbReference type="ChEBI" id="CHEBI:47942"/>
    </cofactor>
</comment>
<dbReference type="SUPFAM" id="SSF47336">
    <property type="entry name" value="ACP-like"/>
    <property type="match status" value="6"/>
</dbReference>
<dbReference type="GO" id="GO:0003824">
    <property type="term" value="F:catalytic activity"/>
    <property type="evidence" value="ECO:0007669"/>
    <property type="project" value="InterPro"/>
</dbReference>
<dbReference type="InterPro" id="IPR009081">
    <property type="entry name" value="PP-bd_ACP"/>
</dbReference>
<dbReference type="NCBIfam" id="NF004282">
    <property type="entry name" value="PRK05691.1"/>
    <property type="match status" value="5"/>
</dbReference>
<feature type="domain" description="Carrier" evidence="7">
    <location>
        <begin position="4458"/>
        <end position="4533"/>
    </location>
</feature>
<dbReference type="InterPro" id="IPR020806">
    <property type="entry name" value="PKS_PP-bd"/>
</dbReference>
<dbReference type="GO" id="GO:0031177">
    <property type="term" value="F:phosphopantetheine binding"/>
    <property type="evidence" value="ECO:0007669"/>
    <property type="project" value="InterPro"/>
</dbReference>
<feature type="domain" description="Carrier" evidence="7">
    <location>
        <begin position="1907"/>
        <end position="1982"/>
    </location>
</feature>
<dbReference type="PROSITE" id="PS00012">
    <property type="entry name" value="PHOSPHOPANTETHEINE"/>
    <property type="match status" value="5"/>
</dbReference>
<dbReference type="PROSITE" id="PS00455">
    <property type="entry name" value="AMP_BINDING"/>
    <property type="match status" value="6"/>
</dbReference>
<evidence type="ECO:0000256" key="6">
    <source>
        <dbReference type="ARBA" id="ARBA00023194"/>
    </source>
</evidence>
<dbReference type="PANTHER" id="PTHR45527:SF1">
    <property type="entry name" value="FATTY ACID SYNTHASE"/>
    <property type="match status" value="1"/>
</dbReference>
<evidence type="ECO:0000256" key="2">
    <source>
        <dbReference type="ARBA" id="ARBA00006432"/>
    </source>
</evidence>
<dbReference type="SMART" id="SM00823">
    <property type="entry name" value="PKS_PP"/>
    <property type="match status" value="6"/>
</dbReference>
<sequence>MLCDAGPVVVVTTAELADRLARHGLTVVDIDGRAVYSQPSAALSIMPRPDDVAYLIYTSGTTGTPKGVAIPHHNVTRLLEAIDADLELVPGQGWAQCHSLAFDFSVWEIFGALLHGGRLVVVPEGVTRAPEELHALLVHERVSVLSQTPSAFYALHAVDTASPEQRQLALSVVVFGGEALEPARLSDWFQDHPQSPRLINMYGITETTVHASFREITVSDVVGTSSPIGAPLADLSFFVLDDWLRPLQAGAVGELYVAGAGVGYGYAGRTSLTATRFVACPFGGRGTRMYRTGDLVCWGSDGQLRYLGRADEQVKIRGYRIELGEVQSALAALEGVDQVAVIAREDRPGDKRLVGYFTGSADPGELRETLTDRLPSYMVPAAIVVLESLPLTVNGKLDRNALPAPEYRAVERYRRPATVVEETLAAIYAQVLGLERVGADDSFFELGGDSILAMQVSSAVRMAGLACRPRDIFVQQTVARLAEVVVAGDTIAEPLDEGTGPVTATPIMRWLKEIGGPVAEFNQTVVLQAPDGVTGAAVIAMLQAVLDRHAMLRLRAEDHGNGGWLLSAAAPGAVEAAQCLESIDRLTDEALVAARSRLDPATGVVLRGLWVDSTHRLVLIVHHLAVDGVSWRILLEDLNIAWTQHQDGRPIALPRAGTSFRQWAELLSEYTRSEPVVEQAQRWQTVSAVPALLPPVDPETDTYETAGQLSAALDAETTRLLLGAVPTAFYAGPQEILLIALGLALAEFSGTTQIAIDVEGHGRHEELGELSGAGARSIDLSRTVGWFTTKYPVSLDLDGLAWSSVVAGDAALGAMIKAAKEQARALPDGLTYGLLRYLNPAVDLAASDPSIAFNYLGRVSGLTGAGWQLCPDSASLSRAASRVPTPLGHPLELNAIVIETEAGVLLNADWTWARSALDQTQVSRLNELWFQALTGICAHVRSGGGGLTPSDIAPAVLNQGQIDELSRQHHFTDLLPLTPLQQGLLYHSGTARGCDDVYAMQLSLVLDGQLDPQQLRDAVQSVVDRHPHLAARFYERFDPPIQAIPTDPVVPWQYLALDFNGTDIDRQVQEISAAERVAVGDLANRCAIRAALIRTADEQHRFILTTHHIVLDGWSMPILIQEIFASLRGQRLRPAASYRSFVTWLSERDQVAAQHAWRKAMAGFDAPTLVGPSTADGPGHRGVESFQLPEEITKNVGELARSRQTTVNVVLQGAWALLLSSLCGHGDVAFGTTVSGRPAEVLGAESMVGLLINTVPVRATIGAATTTAELLGQLQGRHNDTLEHQHLALSDIHRITGQERLFDTLMVFENYPIDVTERWDIEGLAVTGFDFRESNHYPLAVQVLPGSALGLRIEYDSGVFDCAAVKALFGRLTTILSAMTADPGLPLSSIDLLDDAVRTQLDTWSGRESLIDPPAVKSIPELFGEQVERSPGAIAVTCDGRSLTYRELDESANRLARVLADRGAGSGETVALLFSRSAEAIVAMLAVLKTGAAYVPVDPALPLARIEFMVADTAPILAVTTTEHRPRLGDIELCIIDINEPSPDVQAETAPLGPTPDDIAYIIFTSGTTGTPKGVAIAHRNVPGLFDALNAQVPSGTGQVWAQWHSYSFDVSVWEIFGALLHGACLLVVTEQVAASPGELHELLVTQRVSVLSQTPSAAGMISPQGLESTALVVAGEACPPELVDRWAPGRVMVNAYGPTEATVYASISAPLQSGSPVLIGAPVPGVALFVLDQWMRPAPPGVAGELYVAGRGVGLGYWRRTGLTSTRFVACPFGEPGARMYRTGDLVQWDDGGQLRYLGRADEQVKIRGYRIELGEVQAALATLDGVTQAVVIAHEDQGGTLRLVGYVVGKADPDRIRTQLAARLPGYMVPAAVVVIDALPLTVSGKLDRRALPAPDYVDAARYRAPSNPTEEILTDIYARVLGHERVGIDDSFFDLGGDSLSAMRLLAGINAALNTGVTVRTLFDAPTVAQLCTRISRDETRVAPLTARERPARVPLSFAQSRLWFLDQLQGPSAIYNMTAAFRIDGELDADALAAAFTDVVARHESLRTLFEAPDGVPHQMVMPAGGAEPGWEVIDAGDWSVGQLREAIDEISRHAFDLSAEIPLKAALFRVTDNEHALVVVVHHIAADGWSIAPLMADLGTAYASRCAGEAPAWADLPVQYADYSLWQRAQFGELQDSDSPIARQLRYWHGALAGLPERITLPTDRPYPLAADQRGATIAVNWPVELQRQIAELAAENNATSFMVVQAALLILLSRLSANSDVAVGFPIAGRRDPALDQLVGFFVNTLVLRADLAGNPTICEVLEQVRVRSLEAFDNQDVPFEVLVDRLNPVRSLAHHPVVQVALAWQNFAGRHVNDSAAGVELGDLRISQMPVETRTARMDVNFSLAERWTKSGEPAGIGGTVEFRTDVFDARTIQSLVTRLQRVLTAITANPAARLSVVDLLDDDERCRLSVLGNHATLARTPSRSASVTGLFAEKVSRTPEAVAVSCGERSWTYRELDSAANRLAHLLIDQGAGPGQVVALLSNRSAEAIAAILGILKTGAAYLPIDPAVPDARLTFVLADAGPVVAVTTTDLADRLDGRGLAIIDIRGVGPHPPDAGFDGAIPDPEPDHTAYLIYTSGTTGVPKGVALSHRNVTQLLDSLDAGLPHPGVWSHSHSLAFDVSVWEIFGALLSGGRVVIASEGATSSPEDLHALLIREHVTVITQTPSAARALPREGLDSAALVVVGEACPAEVVDQWAPGRVMINAYGPTETTMCVAISAPLTAGQGVPIGTPVTGAALFVLDESLRQVPVGVVGELYVAGRGVGYGYVGRAPLTSTRFVACPFGDPGTRMYRTGDLVCWRPDGQLNYLGRADEQVKIRGHRIELAEIQAVLASLGGVEEAVVIAREDRPGDKRLVGYITGTADCGGLRMAIADRLPAYMVPAAVVRLDAIPLTVNGKLDTRALPAPDYGDHGRYRAPANAVEEVLADIYAQVLGLERVSVDDSFFDLGGDSILSMQVVSRGRAAGLLCRPRDIFVEQTVARLARVVQVTAGSRGPIDEGLGHVVPLPIMLWLKGIDGPIEEFNQSVLVQAPEGVAEDDVVTLLQSLLDRHAMLRLRVSGDGVGGWSLTVPEPGSVDAATCLHTAEYLSDSAVVTARSRLDPAAGVMLSALWVTSTSQLMMIVHHLAVDGVSWRILLEDINLGWAQHRDGQSVVLPAAGTSFRRWAELLTALAHDPGVVEHARTWREVSAAPAIFPAVRPDTDTHETAGQLSVSLDVETTRMLLGAVPAAFHTGPQDILLIAFGLALAEFAATDTPIGIDVESHGRHEEIAAGIDLSRTVGWFTAKYPVSLSGRGVRWSDVVAGNEALGAALKDAKEQLRGQPEGLTFGLLRYLNPGANLATSDPTVGFNYLGRLAGGAAAMSDDLWRIPADGMSAVSVAAAIPMPLTHTVALNAGAVETDDGPQLQANWTWASSALDRDQVSRLSQLWFDALTGICAHVRAGGGGLTPSDITPARLSQRQLDELQQQYLIADVLPLTALQQGLVFHSGAGNGPEGDLYVVQLDITIDGALEPERLHGAVHTVAARHPHLAARFCGQFEQPVQLIPAEPTVGWRYVDLSAEWNCADKDEELQRLCAAERAAVCDLTEPPAFRVALIRVAAERYRFVLTNHHIVLDGWSLPILLQEIFAAYRGQRLPAATPFRNFVSWLAARDTAAAQAAWGEVLAGFQTPTLVGPPQKSGLGRRGVRTHQLSGRLTGALGELARAQHTTVNTVLQGAWALLLTSLTGQQDVVFGSVVSGRPADVPGAESMVGLLINTVPVRANISAATTTADLLDQLTKEHARTLEHQHVPLSEIHRIAEQERLFDTLFVFENYPVDTGVLSGADGFAIDEIISHESTDYPLTMQAIPGGELRLRIEYDTALFDVCGIETFVKRIESVLSAMVADPRRPLSAVQILDETERDRLQRWGNQGVLTHLAQPASIPELFARQVTRSPKSIALVCEDRSLTYLALDEASNRLARFLIGRGVGPGERVALMFPRSAEAVVAILAVLKTGAAYLPIDPALPGARVEFMVSDAGPMAVVTTAALAERFSGFGLDVVDVHDPAIAAEYGDGLAMPSADGMAHIIYTSGTTGLPKGVAVTQRNVTQLFDSLQIGVPLEPGEVWTQFHSYSFDFSVWEIWGALLHGGRLVVVPETIARSPRDFHRLLVREQVTVLTQTPSAVSMLPVDGLDVATLVIGAEPCSPELVDRWAPGRTMVNVYGPTETTMWLCASAPLAPGLGAPPIGSPTAWAAFFVLDEWLRPVPAGVVGELYLGGAGVGIGYWRRSGLTAARFMACPFGEPGTRMYRTGDLVRWRADGQLDYLGRADEQVKIRGYRIELGEIQSALAALDGVENAAVIAREDRPGDKRLVGYITGAADPVGARTALAERLPGYMVPAAVVGLAALPMTVNGKLDVRALPAPDYQDVDRYRAPVGAVQEILAGIYARVLDVERVGVDDSFFDLGGDSVSTMRLVAAVNAALNADLSTRTVFDAPTIAQLALRIGEGAGGPEPLVVVERPEVIPLSFAQNRLWFVDQLQGPSPVYNMPVGLRLYGRLDAAALGAALSDLIGRHESLRTRFDAPGGNPRQIVLPDGPIDFGWEIIDATSWQTGQLDEAIAATVCRSFDLAIEIPLYARVFRIAEEEHVLVAVVHHIAADGWSLTPLMHDLSVAYASRCRGHAPDWAPLPVQYVDYTLWQRAQLGDLGDGDSPISAQLAYWEGALAGLPERVALPTDRPYPPVADQRGSTVEVQWPPELQQQVRATAREHGATSFMVMQASLAVLLASISGTSDVAVGFPIAGRRDTALDQLVGFFVNNLVLRVDLSGDPTVAELLTQVRQRSLAAYENQDVPFEVLVERLNPIRSLAHHPLVQVALAWQNLPWQDTGPADGLRLGDLRVEPLSVDTQTARMDLTFSLGERWTMAGEPAGIAGAVEFRTDVFDADSIEALIARWQRVVASMTADPSRRLSSIDVLDEAEHTRVDRWGNRELLNRPPAVRRSVPALFAEQAARVPHAVAISFNGRELTYREVDQASDQLAHRLIAQGVRPGESVALLTERCPEAVVAMLAVLKTGAAYLPIDPALPDVRVEFMIGDAAPTAAITTADLTDRLAGYALTVIDVGDIAEGASSGAGSSLPLPSPDDIAYIIYTSGTTGVPKGVAIAHHNVTALMGSPATFLAGHTWAQWHSYAFDASVEEIWGSLLHGGRLVVVPESAAHSPEHLTALLVAEQVTALSQTPSAVALLTPESLDAVSLLVAGEPCPGEVVDRWAPGRLMVNAYGPTETTICASRTAALVGGTGSPSIGAPVPGAAMFVLDGLLRPVPPGVVGELYIAGHGVGVGYAGRTGLTASRFVACPFADAQLPGQRMYRTGDLVRWRADGQLEYLGRADEQVKIRGYRIELAEIHSVLTALDGVDQAAVIAREDRPGDRRLVGYVTGTANPAKLRAQLAEQLPAYMVPVAVVVLAALPMTVNGKLDTRALPRPEYQDIDRYRAPGTLTEEILAGIYARVLGVERVGVDDSFFDLGGDSLSAMRLIAAVNADLNAVVSVRTVFEAPTVGQLAPRIADASSSLSPLVAAERPAQIPLSFAQARLWFLDQLQGPSPVYNMATALRISGALDVDALGAGLADVVARHESLRTQFRATGGVPQQVVVPAADAHFGWDVVDATGWTTSQLREAIGEAARHTFDLSNEIPLYARLFRITGDEYVLAAVVHHIAADAWSITPLVTDLGVAYVSRRAGHAPGWAPLAVQYVDYTLWQRAEFGDFADGGSRIAAQLDYWQDALAGMPERVELPTDRPYPSTADQRGSTMAVQWPAALQEQIARVAREHNATSFMVLQAALGVLLSKLSGNTDVAVGFPIAGRRDPALDELIGFFVNTLVLRLDLSGDPTVAELLAQVRARSLAAYENQDVPFEVLVERLNPTRSLTHHPLIQVALGWQNVPGQDNGSSGPGLALGDLEVTPMDADTQTARMDLSFSLAEHRTRDGEPAGIGGTVEFRTDVFDPASIERLLGRFELVLTAMTADVESRLSSIDVLDPAEHARLDSMGNRALLEQRAINPVTVPALFADQVARTPEAVAVTCGGHALTYRELDDAANWLALRLSRAGVVPGGCVALLLERSSQAIVAMLAVLKAGAAYLAIDPVMPSARIDFMLDDAAPTAVVTTSGLAGRFDGREMSVIDIGELADVDDAEMEIVHSPANPGPEPDDIAYLIYTSGTTGVPKGVAVTHHNLTHLARSTPAQLPANQVWTQCHSYAFDFSVWEIWAALLGGARVVVVPESIVSSPEDFHTLLVRERVNVLTQTPSAAGALSPAGLDSVALLLGGEACPGEVVDRWAAGHTVINAYGPTEITVYASMSAPLAAGSGAAPIGAPVSTSALFVLDEWLRPVPVGVVGELYVAGEGVACGYLGRSGLTSARFVACPFGVPGARMYRTGDLVSWRPDGQLQYRGRADDQVKIRGYRIELGEVQAALSALSDVSQAAVIAREDPPGVTRLVGYVTESVNGVAEPDRLRNALANRVPGYMVPSAIVVLEALPLTVNGKLDIRALPAPEYQDAERYRAPADAVEETLAGIYAQVLGLDRVGVDDSFFDLGGDSILSMQVVARARACGVVCRPRDIFVEQTVARLAQVVGVVDEDSGPVDEGVGPVAATPIMRWLRDVEGTGAPTDQFNQTAVIQAPAGASESDVEMVLGALLDRHAMLRLRVENWMLQVPEQTLTAPCLQSVEVLTDAELLAARARLNPAAGQMVSALWVASTGQLVLVIHHLAIDAVSWRILLEDLNIAWGQHRHGQPVALPKAGTSFARWAALLEEHAYDRDVVDQTDRWRRVLATPPALPAACPELDTYASAGHYTASLDVETTRALLGAVPAAFHAGVQDILLIGYALALTEFLGVTLPVGIEVEGHGRVEDLGGCVTEIDLSRTVGWFTTKYPVALAVSGKPGRSAGRLRWDQVVAGDPLLGAVIKDAKEQLRSLPEGMTYGLLRYLNSDVDLTGAEPTVGFNYLGRLGGGGAGRAEFHDQLWQVSPDTAAVAAAVTALPMPLTHTVELNASTAETEDGPSLYAAWTWAPSVLDEVQAARLSRLWFDALAGICAHVRSGGGGLTPSDIVSARLTQRELDDLARDHAIDDVLPLTPLQHGLLFQANTSRGNSDDVYAMQLDITITGPLDADRLREAVRAVVNRHPNLAARFDKRFDEPVQIIPANPTAPWQVVEIDVEQADYEQRLQGLCAAERAAVCDVVNQSAFRAALIRIDENEHRFVMTYHHIVLDGWSLPILLREVFASYYGQRLPVASSYRRFVTWLIERDVDGARRAWCEVLKDFDRPALVAPKGRLPGRRATETFRISADISDAVGQLARSQHTTANTVLQAAWAQVLMWLTGRHDVAFGVAVSGRSAEVAGADSMVGLLINTVPVRVTVTPDTTIAELLANLQRQHSDTLDHQHLALSEIQHAVGQEQLFDTLFVYQNYPVQTMASSMPDGLSITAVSGREYNHYPLTLQAMPGNELVLRVEFDTGLFGESRVRKVVERFQRVLEAMTGEVR</sequence>
<feature type="domain" description="Carrier" evidence="7">
    <location>
        <begin position="6581"/>
        <end position="6655"/>
    </location>
</feature>
<evidence type="ECO:0000259" key="7">
    <source>
        <dbReference type="PROSITE" id="PS50075"/>
    </source>
</evidence>
<dbReference type="Gene3D" id="3.30.300.30">
    <property type="match status" value="6"/>
</dbReference>
<evidence type="ECO:0000256" key="1">
    <source>
        <dbReference type="ARBA" id="ARBA00001957"/>
    </source>
</evidence>
<dbReference type="Pfam" id="PF00501">
    <property type="entry name" value="AMP-binding"/>
    <property type="match status" value="6"/>
</dbReference>
<dbReference type="InterPro" id="IPR025110">
    <property type="entry name" value="AMP-bd_C"/>
</dbReference>
<evidence type="ECO:0000313" key="9">
    <source>
        <dbReference type="Proteomes" id="UP000038487"/>
    </source>
</evidence>
<dbReference type="SUPFAM" id="SSF52777">
    <property type="entry name" value="CoA-dependent acyltransferases"/>
    <property type="match status" value="18"/>
</dbReference>
<proteinExistence type="inferred from homology"/>
<dbReference type="CDD" id="cd19540">
    <property type="entry name" value="LCL_NRPS-like"/>
    <property type="match status" value="3"/>
</dbReference>
<dbReference type="PROSITE" id="PS50075">
    <property type="entry name" value="CARRIER"/>
    <property type="match status" value="6"/>
</dbReference>
<dbReference type="Pfam" id="PF00550">
    <property type="entry name" value="PP-binding"/>
    <property type="match status" value="6"/>
</dbReference>
<dbReference type="Gene3D" id="3.30.559.10">
    <property type="entry name" value="Chloramphenicol acetyltransferase-like domain"/>
    <property type="match status" value="9"/>
</dbReference>
<dbReference type="InterPro" id="IPR023213">
    <property type="entry name" value="CAT-like_dom_sf"/>
</dbReference>
<name>A0AB33TB11_9MYCO</name>
<evidence type="ECO:0000256" key="4">
    <source>
        <dbReference type="ARBA" id="ARBA00022553"/>
    </source>
</evidence>
<dbReference type="PANTHER" id="PTHR45527">
    <property type="entry name" value="NONRIBOSOMAL PEPTIDE SYNTHETASE"/>
    <property type="match status" value="1"/>
</dbReference>
<dbReference type="NCBIfam" id="TIGR01720">
    <property type="entry name" value="NRPS-para261"/>
    <property type="match status" value="3"/>
</dbReference>
<evidence type="ECO:0000313" key="8">
    <source>
        <dbReference type="EMBL" id="CPT63835.1"/>
    </source>
</evidence>
<dbReference type="InterPro" id="IPR020845">
    <property type="entry name" value="AMP-binding_CS"/>
</dbReference>
<feature type="domain" description="Carrier" evidence="7">
    <location>
        <begin position="2964"/>
        <end position="3038"/>
    </location>
</feature>
<dbReference type="EMBL" id="CSUW01000014">
    <property type="protein sequence ID" value="CPT63835.1"/>
    <property type="molecule type" value="Genomic_DNA"/>
</dbReference>
<keyword evidence="6" id="KW-0045">Antibiotic biosynthesis</keyword>
<reference evidence="8 9" key="1">
    <citation type="submission" date="2015-03" db="EMBL/GenBank/DDBJ databases">
        <authorList>
            <consortium name="Pathogen Informatics"/>
            <person name="Murphy D."/>
        </authorList>
    </citation>
    <scope>NUCLEOTIDE SEQUENCE [LARGE SCALE GENOMIC DNA]</scope>
    <source>
        <strain evidence="8 9">PAP036</strain>
    </source>
</reference>
<dbReference type="Pfam" id="PF13193">
    <property type="entry name" value="AMP-binding_C"/>
    <property type="match status" value="6"/>
</dbReference>
<dbReference type="FunFam" id="1.10.1200.10:FF:000005">
    <property type="entry name" value="Nonribosomal peptide synthetase 1"/>
    <property type="match status" value="6"/>
</dbReference>
<dbReference type="NCBIfam" id="NF003417">
    <property type="entry name" value="PRK04813.1"/>
    <property type="match status" value="6"/>
</dbReference>
<dbReference type="Gene3D" id="1.10.1200.10">
    <property type="entry name" value="ACP-like"/>
    <property type="match status" value="6"/>
</dbReference>
<comment type="similarity">
    <text evidence="2">Belongs to the ATP-dependent AMP-binding enzyme family.</text>
</comment>
<accession>A0AB33TB11</accession>
<feature type="domain" description="Carrier" evidence="7">
    <location>
        <begin position="415"/>
        <end position="489"/>
    </location>
</feature>
<gene>
    <name evidence="8" type="primary">lgrD_8</name>
    <name evidence="8" type="ORF">ERS075527_04804</name>
</gene>
<dbReference type="InterPro" id="IPR006162">
    <property type="entry name" value="Ppantetheine_attach_site"/>
</dbReference>
<dbReference type="GO" id="GO:0043041">
    <property type="term" value="P:amino acid activation for nonribosomal peptide biosynthetic process"/>
    <property type="evidence" value="ECO:0007669"/>
    <property type="project" value="TreeGrafter"/>
</dbReference>
<dbReference type="InterPro" id="IPR036736">
    <property type="entry name" value="ACP-like_sf"/>
</dbReference>
<dbReference type="Gene3D" id="3.30.559.30">
    <property type="entry name" value="Nonribosomal peptide synthetase, condensation domain"/>
    <property type="match status" value="9"/>
</dbReference>
<dbReference type="Gene3D" id="3.40.50.980">
    <property type="match status" value="2"/>
</dbReference>
<dbReference type="Proteomes" id="UP000038487">
    <property type="component" value="Unassembled WGS sequence"/>
</dbReference>
<dbReference type="FunFam" id="2.30.38.10:FF:000001">
    <property type="entry name" value="Non-ribosomal peptide synthetase PvdI"/>
    <property type="match status" value="3"/>
</dbReference>
<evidence type="ECO:0000256" key="5">
    <source>
        <dbReference type="ARBA" id="ARBA00022737"/>
    </source>
</evidence>
<organism evidence="8 9">
    <name type="scientific">Mycobacteroides abscessus</name>
    <dbReference type="NCBI Taxonomy" id="36809"/>
    <lineage>
        <taxon>Bacteria</taxon>
        <taxon>Bacillati</taxon>
        <taxon>Actinomycetota</taxon>
        <taxon>Actinomycetes</taxon>
        <taxon>Mycobacteriales</taxon>
        <taxon>Mycobacteriaceae</taxon>
        <taxon>Mycobacteroides</taxon>
    </lineage>
</organism>
<dbReference type="InterPro" id="IPR000873">
    <property type="entry name" value="AMP-dep_synth/lig_dom"/>
</dbReference>